<feature type="binding site" evidence="9">
    <location>
        <position position="93"/>
    </location>
    <ligand>
        <name>S-adenosyl-L-methionine</name>
        <dbReference type="ChEBI" id="CHEBI:59789"/>
    </ligand>
</feature>
<dbReference type="InterPro" id="IPR007213">
    <property type="entry name" value="Ppm1/Ppm2/Tcmp"/>
</dbReference>
<dbReference type="OrthoDB" id="203237at2759"/>
<dbReference type="PANTHER" id="PTHR13600">
    <property type="entry name" value="LEUCINE CARBOXYL METHYLTRANSFERASE"/>
    <property type="match status" value="1"/>
</dbReference>
<evidence type="ECO:0000313" key="11">
    <source>
        <dbReference type="Proteomes" id="UP000298030"/>
    </source>
</evidence>
<evidence type="ECO:0000256" key="6">
    <source>
        <dbReference type="ARBA" id="ARBA00022679"/>
    </source>
</evidence>
<feature type="binding site" evidence="9">
    <location>
        <begin position="171"/>
        <end position="172"/>
    </location>
    <ligand>
        <name>S-adenosyl-L-methionine</name>
        <dbReference type="ChEBI" id="CHEBI:59789"/>
    </ligand>
</feature>
<accession>A0A4Y7T802</accession>
<keyword evidence="5 8" id="KW-0489">Methyltransferase</keyword>
<evidence type="ECO:0000256" key="7">
    <source>
        <dbReference type="ARBA" id="ARBA00022691"/>
    </source>
</evidence>
<dbReference type="Gene3D" id="3.40.50.150">
    <property type="entry name" value="Vaccinia Virus protein VP39"/>
    <property type="match status" value="1"/>
</dbReference>
<dbReference type="EC" id="2.1.1.233" evidence="3 8"/>
<keyword evidence="11" id="KW-1185">Reference proteome</keyword>
<name>A0A4Y7T802_COPMI</name>
<evidence type="ECO:0000256" key="8">
    <source>
        <dbReference type="PIRNR" id="PIRNR016305"/>
    </source>
</evidence>
<dbReference type="EMBL" id="QPFP01000023">
    <property type="protein sequence ID" value="TEB30293.1"/>
    <property type="molecule type" value="Genomic_DNA"/>
</dbReference>
<evidence type="ECO:0000256" key="3">
    <source>
        <dbReference type="ARBA" id="ARBA00012834"/>
    </source>
</evidence>
<feature type="binding site" evidence="9">
    <location>
        <position position="206"/>
    </location>
    <ligand>
        <name>S-adenosyl-L-methionine</name>
        <dbReference type="ChEBI" id="CHEBI:59789"/>
    </ligand>
</feature>
<evidence type="ECO:0000313" key="10">
    <source>
        <dbReference type="EMBL" id="TEB30293.1"/>
    </source>
</evidence>
<dbReference type="STRING" id="71717.A0A4Y7T802"/>
<evidence type="ECO:0000256" key="4">
    <source>
        <dbReference type="ARBA" id="ARBA00017497"/>
    </source>
</evidence>
<dbReference type="GO" id="GO:0018423">
    <property type="term" value="F:protein C-terminal leucine carboxyl O-methyltransferase activity"/>
    <property type="evidence" value="ECO:0007669"/>
    <property type="project" value="UniProtKB-EC"/>
</dbReference>
<evidence type="ECO:0000256" key="9">
    <source>
        <dbReference type="PIRSR" id="PIRSR016305-1"/>
    </source>
</evidence>
<comment type="function">
    <text evidence="8">Methylates the carboxyl group of the C-terminal leucine residue of protein phosphatase 2A catalytic subunits to form alpha-leucine ester residues.</text>
</comment>
<evidence type="ECO:0000256" key="5">
    <source>
        <dbReference type="ARBA" id="ARBA00022603"/>
    </source>
</evidence>
<dbReference type="PANTHER" id="PTHR13600:SF21">
    <property type="entry name" value="LEUCINE CARBOXYL METHYLTRANSFERASE 1"/>
    <property type="match status" value="1"/>
</dbReference>
<comment type="catalytic activity">
    <reaction evidence="1 8">
        <text>[phosphatase 2A protein]-C-terminal L-leucine + S-adenosyl-L-methionine = [phosphatase 2A protein]-C-terminal L-leucine methyl ester + S-adenosyl-L-homocysteine</text>
        <dbReference type="Rhea" id="RHEA:48544"/>
        <dbReference type="Rhea" id="RHEA-COMP:12134"/>
        <dbReference type="Rhea" id="RHEA-COMP:12135"/>
        <dbReference type="ChEBI" id="CHEBI:57856"/>
        <dbReference type="ChEBI" id="CHEBI:59789"/>
        <dbReference type="ChEBI" id="CHEBI:90516"/>
        <dbReference type="ChEBI" id="CHEBI:90517"/>
        <dbReference type="EC" id="2.1.1.233"/>
    </reaction>
</comment>
<keyword evidence="6 8" id="KW-0808">Transferase</keyword>
<dbReference type="GO" id="GO:0032259">
    <property type="term" value="P:methylation"/>
    <property type="evidence" value="ECO:0007669"/>
    <property type="project" value="UniProtKB-KW"/>
</dbReference>
<comment type="caution">
    <text evidence="10">The sequence shown here is derived from an EMBL/GenBank/DDBJ whole genome shotgun (WGS) entry which is preliminary data.</text>
</comment>
<proteinExistence type="inferred from homology"/>
<evidence type="ECO:0000256" key="2">
    <source>
        <dbReference type="ARBA" id="ARBA00010703"/>
    </source>
</evidence>
<protein>
    <recommendedName>
        <fullName evidence="4 8">Leucine carboxyl methyltransferase 1</fullName>
        <ecNumber evidence="3 8">2.1.1.233</ecNumber>
    </recommendedName>
</protein>
<dbReference type="InterPro" id="IPR029063">
    <property type="entry name" value="SAM-dependent_MTases_sf"/>
</dbReference>
<organism evidence="10 11">
    <name type="scientific">Coprinellus micaceus</name>
    <name type="common">Glistening ink-cap mushroom</name>
    <name type="synonym">Coprinus micaceus</name>
    <dbReference type="NCBI Taxonomy" id="71717"/>
    <lineage>
        <taxon>Eukaryota</taxon>
        <taxon>Fungi</taxon>
        <taxon>Dikarya</taxon>
        <taxon>Basidiomycota</taxon>
        <taxon>Agaricomycotina</taxon>
        <taxon>Agaricomycetes</taxon>
        <taxon>Agaricomycetidae</taxon>
        <taxon>Agaricales</taxon>
        <taxon>Agaricineae</taxon>
        <taxon>Psathyrellaceae</taxon>
        <taxon>Coprinellus</taxon>
    </lineage>
</organism>
<dbReference type="AlphaFoldDB" id="A0A4Y7T802"/>
<sequence>MFPPGHSRTLDPDASIRATDNDAALARLSAVQKGYIEDPFVKHLVPRAHLQPARPPLINIGTFVRSHGIDLLVEEWLLMAKASGKKAQIVSLGAGSDTRFWRLETGTLKDEFVKYIEVDFTEITTKKAMSIRKSKEMNALLGGAQVSLNYCVLAGGGTGLRSSKYHLIPADLRAPPSQALGSTLTSIEADEGPVLSPSLPTLIIFECVLAYMSMEASSTLLEWFIGYASSDAGVLGCVIYEMFNLQDSFGKMMVNNLKARSVTLPGAEPFPTLDSLVKRFTDVGFSAGRALTLKEIKRTYVDQPELERISKVEFLDETEELDLVLDHYAISWGLYIGNGSASTWGHWGLKQKRD</sequence>
<dbReference type="Proteomes" id="UP000298030">
    <property type="component" value="Unassembled WGS sequence"/>
</dbReference>
<dbReference type="PIRSF" id="PIRSF016305">
    <property type="entry name" value="LCM_mtfrase"/>
    <property type="match status" value="1"/>
</dbReference>
<dbReference type="Pfam" id="PF04072">
    <property type="entry name" value="LCM"/>
    <property type="match status" value="1"/>
</dbReference>
<dbReference type="InterPro" id="IPR016651">
    <property type="entry name" value="LCMT1"/>
</dbReference>
<gene>
    <name evidence="10" type="ORF">FA13DRAFT_1630716</name>
</gene>
<comment type="similarity">
    <text evidence="2 8">Belongs to the methyltransferase superfamily. LCMT family.</text>
</comment>
<evidence type="ECO:0000256" key="1">
    <source>
        <dbReference type="ARBA" id="ARBA00000724"/>
    </source>
</evidence>
<feature type="binding site" evidence="9">
    <location>
        <position position="65"/>
    </location>
    <ligand>
        <name>S-adenosyl-L-methionine</name>
        <dbReference type="ChEBI" id="CHEBI:59789"/>
    </ligand>
</feature>
<keyword evidence="7 8" id="KW-0949">S-adenosyl-L-methionine</keyword>
<reference evidence="10 11" key="1">
    <citation type="journal article" date="2019" name="Nat. Ecol. Evol.">
        <title>Megaphylogeny resolves global patterns of mushroom evolution.</title>
        <authorList>
            <person name="Varga T."/>
            <person name="Krizsan K."/>
            <person name="Foldi C."/>
            <person name="Dima B."/>
            <person name="Sanchez-Garcia M."/>
            <person name="Sanchez-Ramirez S."/>
            <person name="Szollosi G.J."/>
            <person name="Szarkandi J.G."/>
            <person name="Papp V."/>
            <person name="Albert L."/>
            <person name="Andreopoulos W."/>
            <person name="Angelini C."/>
            <person name="Antonin V."/>
            <person name="Barry K.W."/>
            <person name="Bougher N.L."/>
            <person name="Buchanan P."/>
            <person name="Buyck B."/>
            <person name="Bense V."/>
            <person name="Catcheside P."/>
            <person name="Chovatia M."/>
            <person name="Cooper J."/>
            <person name="Damon W."/>
            <person name="Desjardin D."/>
            <person name="Finy P."/>
            <person name="Geml J."/>
            <person name="Haridas S."/>
            <person name="Hughes K."/>
            <person name="Justo A."/>
            <person name="Karasinski D."/>
            <person name="Kautmanova I."/>
            <person name="Kiss B."/>
            <person name="Kocsube S."/>
            <person name="Kotiranta H."/>
            <person name="LaButti K.M."/>
            <person name="Lechner B.E."/>
            <person name="Liimatainen K."/>
            <person name="Lipzen A."/>
            <person name="Lukacs Z."/>
            <person name="Mihaltcheva S."/>
            <person name="Morgado L.N."/>
            <person name="Niskanen T."/>
            <person name="Noordeloos M.E."/>
            <person name="Ohm R.A."/>
            <person name="Ortiz-Santana B."/>
            <person name="Ovrebo C."/>
            <person name="Racz N."/>
            <person name="Riley R."/>
            <person name="Savchenko A."/>
            <person name="Shiryaev A."/>
            <person name="Soop K."/>
            <person name="Spirin V."/>
            <person name="Szebenyi C."/>
            <person name="Tomsovsky M."/>
            <person name="Tulloss R.E."/>
            <person name="Uehling J."/>
            <person name="Grigoriev I.V."/>
            <person name="Vagvolgyi C."/>
            <person name="Papp T."/>
            <person name="Martin F.M."/>
            <person name="Miettinen O."/>
            <person name="Hibbett D.S."/>
            <person name="Nagy L.G."/>
        </authorList>
    </citation>
    <scope>NUCLEOTIDE SEQUENCE [LARGE SCALE GENOMIC DNA]</scope>
    <source>
        <strain evidence="10 11">FP101781</strain>
    </source>
</reference>
<dbReference type="SUPFAM" id="SSF53335">
    <property type="entry name" value="S-adenosyl-L-methionine-dependent methyltransferases"/>
    <property type="match status" value="1"/>
</dbReference>